<evidence type="ECO:0000256" key="2">
    <source>
        <dbReference type="ARBA" id="ARBA00004167"/>
    </source>
</evidence>
<keyword evidence="12" id="KW-0472">Membrane</keyword>
<evidence type="ECO:0000313" key="15">
    <source>
        <dbReference type="EMBL" id="KAL1542782.1"/>
    </source>
</evidence>
<evidence type="ECO:0000256" key="8">
    <source>
        <dbReference type="ARBA" id="ARBA00022989"/>
    </source>
</evidence>
<dbReference type="PROSITE" id="PS00086">
    <property type="entry name" value="CYTOCHROME_P450"/>
    <property type="match status" value="1"/>
</dbReference>
<dbReference type="InterPro" id="IPR017972">
    <property type="entry name" value="Cyt_P450_CS"/>
</dbReference>
<dbReference type="Proteomes" id="UP001567538">
    <property type="component" value="Unassembled WGS sequence"/>
</dbReference>
<dbReference type="InterPro" id="IPR036396">
    <property type="entry name" value="Cyt_P450_sf"/>
</dbReference>
<evidence type="ECO:0000256" key="10">
    <source>
        <dbReference type="ARBA" id="ARBA00023004"/>
    </source>
</evidence>
<evidence type="ECO:0000256" key="1">
    <source>
        <dbReference type="ARBA" id="ARBA00001971"/>
    </source>
</evidence>
<dbReference type="GO" id="GO:0016114">
    <property type="term" value="P:terpenoid biosynthetic process"/>
    <property type="evidence" value="ECO:0007669"/>
    <property type="project" value="UniProtKB-ARBA"/>
</dbReference>
<evidence type="ECO:0000256" key="9">
    <source>
        <dbReference type="ARBA" id="ARBA00023002"/>
    </source>
</evidence>
<evidence type="ECO:0000256" key="7">
    <source>
        <dbReference type="ARBA" id="ARBA00022723"/>
    </source>
</evidence>
<dbReference type="SUPFAM" id="SSF48264">
    <property type="entry name" value="Cytochrome P450"/>
    <property type="match status" value="1"/>
</dbReference>
<evidence type="ECO:0000313" key="16">
    <source>
        <dbReference type="Proteomes" id="UP001567538"/>
    </source>
</evidence>
<evidence type="ECO:0000256" key="5">
    <source>
        <dbReference type="ARBA" id="ARBA00022617"/>
    </source>
</evidence>
<dbReference type="GO" id="GO:0046872">
    <property type="term" value="F:metal ion binding"/>
    <property type="evidence" value="ECO:0007669"/>
    <property type="project" value="UniProtKB-KW"/>
</dbReference>
<dbReference type="PRINTS" id="PR00385">
    <property type="entry name" value="P450"/>
</dbReference>
<keyword evidence="11 14" id="KW-0503">Monooxygenase</keyword>
<dbReference type="PRINTS" id="PR00463">
    <property type="entry name" value="EP450I"/>
</dbReference>
<accession>A0ABD1GF97</accession>
<dbReference type="PANTHER" id="PTHR47944:SF5">
    <property type="entry name" value="CYTOCHROME P450 71A1-LIKE"/>
    <property type="match status" value="1"/>
</dbReference>
<keyword evidence="6" id="KW-0812">Transmembrane</keyword>
<proteinExistence type="inferred from homology"/>
<dbReference type="GO" id="GO:0016020">
    <property type="term" value="C:membrane"/>
    <property type="evidence" value="ECO:0007669"/>
    <property type="project" value="UniProtKB-SubCell"/>
</dbReference>
<comment type="caution">
    <text evidence="15">The sequence shown here is derived from an EMBL/GenBank/DDBJ whole genome shotgun (WGS) entry which is preliminary data.</text>
</comment>
<evidence type="ECO:0000256" key="3">
    <source>
        <dbReference type="ARBA" id="ARBA00004913"/>
    </source>
</evidence>
<evidence type="ECO:0000256" key="4">
    <source>
        <dbReference type="ARBA" id="ARBA00010617"/>
    </source>
</evidence>
<comment type="subcellular location">
    <subcellularLocation>
        <location evidence="2">Membrane</location>
        <topology evidence="2">Single-pass membrane protein</topology>
    </subcellularLocation>
</comment>
<comment type="cofactor">
    <cofactor evidence="1 13">
        <name>heme</name>
        <dbReference type="ChEBI" id="CHEBI:30413"/>
    </cofactor>
</comment>
<dbReference type="InterPro" id="IPR002401">
    <property type="entry name" value="Cyt_P450_E_grp-I"/>
</dbReference>
<keyword evidence="5 13" id="KW-0349">Heme</keyword>
<gene>
    <name evidence="15" type="ORF">AAHA92_19826</name>
</gene>
<dbReference type="PANTHER" id="PTHR47944">
    <property type="entry name" value="CYTOCHROME P450 98A9"/>
    <property type="match status" value="1"/>
</dbReference>
<organism evidence="15 16">
    <name type="scientific">Salvia divinorum</name>
    <name type="common">Maria pastora</name>
    <name type="synonym">Diviner's sage</name>
    <dbReference type="NCBI Taxonomy" id="28513"/>
    <lineage>
        <taxon>Eukaryota</taxon>
        <taxon>Viridiplantae</taxon>
        <taxon>Streptophyta</taxon>
        <taxon>Embryophyta</taxon>
        <taxon>Tracheophyta</taxon>
        <taxon>Spermatophyta</taxon>
        <taxon>Magnoliopsida</taxon>
        <taxon>eudicotyledons</taxon>
        <taxon>Gunneridae</taxon>
        <taxon>Pentapetalae</taxon>
        <taxon>asterids</taxon>
        <taxon>lamiids</taxon>
        <taxon>Lamiales</taxon>
        <taxon>Lamiaceae</taxon>
        <taxon>Nepetoideae</taxon>
        <taxon>Mentheae</taxon>
        <taxon>Salviinae</taxon>
        <taxon>Salvia</taxon>
        <taxon>Salvia subgen. Calosphace</taxon>
    </lineage>
</organism>
<evidence type="ECO:0000256" key="12">
    <source>
        <dbReference type="ARBA" id="ARBA00023136"/>
    </source>
</evidence>
<comment type="similarity">
    <text evidence="4 14">Belongs to the cytochrome P450 family.</text>
</comment>
<dbReference type="AlphaFoldDB" id="A0ABD1GF97"/>
<comment type="pathway">
    <text evidence="3">Alkaloid biosynthesis.</text>
</comment>
<name>A0ABD1GF97_SALDI</name>
<evidence type="ECO:0000256" key="11">
    <source>
        <dbReference type="ARBA" id="ARBA00023033"/>
    </source>
</evidence>
<dbReference type="Pfam" id="PF00067">
    <property type="entry name" value="p450"/>
    <property type="match status" value="1"/>
</dbReference>
<dbReference type="CDD" id="cd20618">
    <property type="entry name" value="CYP71_clan"/>
    <property type="match status" value="1"/>
</dbReference>
<dbReference type="Gene3D" id="1.10.630.10">
    <property type="entry name" value="Cytochrome P450"/>
    <property type="match status" value="1"/>
</dbReference>
<protein>
    <submittedName>
        <fullName evidence="15">Cytochrome P450 71AU50-like</fullName>
    </submittedName>
</protein>
<keyword evidence="10 13" id="KW-0408">Iron</keyword>
<keyword evidence="7 13" id="KW-0479">Metal-binding</keyword>
<dbReference type="InterPro" id="IPR001128">
    <property type="entry name" value="Cyt_P450"/>
</dbReference>
<reference evidence="15 16" key="1">
    <citation type="submission" date="2024-06" db="EMBL/GenBank/DDBJ databases">
        <title>A chromosome level genome sequence of Diviner's sage (Salvia divinorum).</title>
        <authorList>
            <person name="Ford S.A."/>
            <person name="Ro D.-K."/>
            <person name="Ness R.W."/>
            <person name="Phillips M.A."/>
        </authorList>
    </citation>
    <scope>NUCLEOTIDE SEQUENCE [LARGE SCALE GENOMIC DNA]</scope>
    <source>
        <strain evidence="15">SAF-2024a</strain>
        <tissue evidence="15">Leaf</tissue>
    </source>
</reference>
<keyword evidence="9 14" id="KW-0560">Oxidoreductase</keyword>
<evidence type="ECO:0000256" key="6">
    <source>
        <dbReference type="ARBA" id="ARBA00022692"/>
    </source>
</evidence>
<feature type="binding site" description="axial binding residue" evidence="13">
    <location>
        <position position="451"/>
    </location>
    <ligand>
        <name>heme</name>
        <dbReference type="ChEBI" id="CHEBI:30413"/>
    </ligand>
    <ligandPart>
        <name>Fe</name>
        <dbReference type="ChEBI" id="CHEBI:18248"/>
    </ligandPart>
</feature>
<sequence>MEISWLLLVLIYATAAYFITKIAKTRRRREHKLLLPPGPKPWPIIGNLNLLGPTPHRSLHRLSQKYGAIMLLKFGKLPVLVASSPEMARQFLKVHDTLFASRPTFAAYKHVSFDYSDVSFSPYGPYWREGRKLFTTKVLSARRVESYEHVRVEERRRLLSRLESSSSGNHPVELREHLLRFTLSVISKMIFKEKYFSEGGESEGDSVLDMDEMAEIVREWFVLTGAFNVGDWIPWVEFLDLQGYGKKMRALRRKMDGFCDYVIDDHLKRRGEGRKDFVDVLMQMAEEEEEADGVRFTRDSVKALTMNLLVAATDTSAATIEWFMHEIIRQPRIVEKAKAELDKVVGRNRWVDENDMPQLPYMNAIVMETLRLHPIATLLAPHCAIEDCIVAGYNVSKGTLVLINAWSIGRDPGSWDAPDEFLPERFVGKEIEFITGSNFAVLPFGSGRRRCPGINLALKTVPTTLANLVHGFDLELGEGLGVEDISMEEQYGLTTIPKHPLSLIMKPTLPSYLY</sequence>
<keyword evidence="8" id="KW-1133">Transmembrane helix</keyword>
<dbReference type="GO" id="GO:0016712">
    <property type="term" value="F:oxidoreductase activity, acting on paired donors, with incorporation or reduction of molecular oxygen, reduced flavin or flavoprotein as one donor, and incorporation of one atom of oxygen"/>
    <property type="evidence" value="ECO:0007669"/>
    <property type="project" value="UniProtKB-ARBA"/>
</dbReference>
<evidence type="ECO:0000256" key="14">
    <source>
        <dbReference type="RuleBase" id="RU000461"/>
    </source>
</evidence>
<evidence type="ECO:0000256" key="13">
    <source>
        <dbReference type="PIRSR" id="PIRSR602401-1"/>
    </source>
</evidence>
<dbReference type="EMBL" id="JBEAFC010000008">
    <property type="protein sequence ID" value="KAL1542782.1"/>
    <property type="molecule type" value="Genomic_DNA"/>
</dbReference>
<dbReference type="FunFam" id="1.10.630.10:FF:000097">
    <property type="entry name" value="Cytochrome P-450 19"/>
    <property type="match status" value="1"/>
</dbReference>
<keyword evidence="16" id="KW-1185">Reference proteome</keyword>